<dbReference type="Gene3D" id="1.10.530.10">
    <property type="match status" value="1"/>
</dbReference>
<evidence type="ECO:0000313" key="5">
    <source>
        <dbReference type="Proteomes" id="UP000318405"/>
    </source>
</evidence>
<proteinExistence type="predicted"/>
<protein>
    <submittedName>
        <fullName evidence="4">Lytic murein transglycosylase B</fullName>
    </submittedName>
</protein>
<dbReference type="PANTHER" id="PTHR30163">
    <property type="entry name" value="MEMBRANE-BOUND LYTIC MUREIN TRANSGLYCOSYLASE B"/>
    <property type="match status" value="1"/>
</dbReference>
<dbReference type="Gene3D" id="1.10.8.350">
    <property type="entry name" value="Bacterial muramidase"/>
    <property type="match status" value="1"/>
</dbReference>
<reference evidence="4 5" key="1">
    <citation type="submission" date="2019-07" db="EMBL/GenBank/DDBJ databases">
        <title>Qingshengfaniella alkalisoli gen. nov., sp. nov., isolated from saline soil.</title>
        <authorList>
            <person name="Xu L."/>
            <person name="Huang X.-X."/>
            <person name="Sun J.-Q."/>
        </authorList>
    </citation>
    <scope>NUCLEOTIDE SEQUENCE [LARGE SCALE GENOMIC DNA]</scope>
    <source>
        <strain evidence="4 5">DSM 27279</strain>
    </source>
</reference>
<feature type="compositionally biased region" description="Low complexity" evidence="2">
    <location>
        <begin position="1"/>
        <end position="13"/>
    </location>
</feature>
<gene>
    <name evidence="4" type="primary">mltB</name>
    <name evidence="4" type="ORF">FOZ76_20395</name>
</gene>
<dbReference type="InterPro" id="IPR043426">
    <property type="entry name" value="MltB-like"/>
</dbReference>
<evidence type="ECO:0000256" key="1">
    <source>
        <dbReference type="PIRSR" id="PIRSR611757-1"/>
    </source>
</evidence>
<dbReference type="InterPro" id="IPR011757">
    <property type="entry name" value="Lytic_transglycosylase_MltB"/>
</dbReference>
<feature type="compositionally biased region" description="Low complexity" evidence="2">
    <location>
        <begin position="49"/>
        <end position="68"/>
    </location>
</feature>
<feature type="region of interest" description="Disordered" evidence="2">
    <location>
        <begin position="1"/>
        <end position="28"/>
    </location>
</feature>
<feature type="region of interest" description="Disordered" evidence="2">
    <location>
        <begin position="49"/>
        <end position="81"/>
    </location>
</feature>
<comment type="caution">
    <text evidence="4">The sequence shown here is derived from an EMBL/GenBank/DDBJ whole genome shotgun (WGS) entry which is preliminary data.</text>
</comment>
<dbReference type="EMBL" id="VLTJ01000039">
    <property type="protein sequence ID" value="TSH90199.1"/>
    <property type="molecule type" value="Genomic_DNA"/>
</dbReference>
<dbReference type="OrthoDB" id="9772911at2"/>
<name>A0A556ABC8_9BURK</name>
<feature type="domain" description="Transglycosylase SLT" evidence="3">
    <location>
        <begin position="146"/>
        <end position="455"/>
    </location>
</feature>
<feature type="region of interest" description="Disordered" evidence="2">
    <location>
        <begin position="100"/>
        <end position="133"/>
    </location>
</feature>
<evidence type="ECO:0000256" key="2">
    <source>
        <dbReference type="SAM" id="MobiDB-lite"/>
    </source>
</evidence>
<dbReference type="CDD" id="cd13399">
    <property type="entry name" value="Slt35-like"/>
    <property type="match status" value="1"/>
</dbReference>
<dbReference type="GO" id="GO:0008933">
    <property type="term" value="F:peptidoglycan lytic transglycosylase activity"/>
    <property type="evidence" value="ECO:0007669"/>
    <property type="project" value="TreeGrafter"/>
</dbReference>
<dbReference type="PANTHER" id="PTHR30163:SF9">
    <property type="entry name" value="MEMBRANE-BOUND LYTIC MUREIN TRANSGLYCOSYLASE B"/>
    <property type="match status" value="1"/>
</dbReference>
<keyword evidence="5" id="KW-1185">Reference proteome</keyword>
<dbReference type="Pfam" id="PF13406">
    <property type="entry name" value="SLT_2"/>
    <property type="match status" value="1"/>
</dbReference>
<feature type="compositionally biased region" description="Low complexity" evidence="2">
    <location>
        <begin position="109"/>
        <end position="120"/>
    </location>
</feature>
<dbReference type="NCBIfam" id="TIGR02282">
    <property type="entry name" value="MltB"/>
    <property type="match status" value="1"/>
</dbReference>
<dbReference type="GO" id="GO:0009253">
    <property type="term" value="P:peptidoglycan catabolic process"/>
    <property type="evidence" value="ECO:0007669"/>
    <property type="project" value="TreeGrafter"/>
</dbReference>
<accession>A0A556ABC8</accession>
<feature type="compositionally biased region" description="Pro residues" evidence="2">
    <location>
        <begin position="14"/>
        <end position="24"/>
    </location>
</feature>
<sequence>MIMRAAPRGGNRPPQRPARPPGRPPMRLHTRVSPLLLAGLLAGCATTQPPAAQHAAEPAPGGVAAAAVSQPWTPPPQPTASLAARGERVASAAGATAVPVPAPAPAPAPARAASPQATHAGAGIPLGAPERAALDPLPDREEAYAQEVARKFDLPLPAVEAALANARYNATVVRLMTPSSAPPGVRKRSWPAYRARFVEPIRIRHGLAFWQENARDLAEAERRYGVPASVIVAIIGVETVYGRNMGNFRVLDALYTLSFSYPGTGERDRSEYFRGELAEFLAATIRDGIAPEAPLGSYAGAMGMSQFMPSSIRDFGVSTGGRGMPDLANNPRDAVHSVANYLAAHGWRAGQPVFAPVRMPANASALVDGGLEPRRAWAQLQRDGVQDARPAMAGLVSGGLGDDGTQSWQRSPLGVVNLPNDGAGTVEYRLGTPNFFAITHYNRSYFYASAVADLAAELERRRSSL</sequence>
<feature type="active site" evidence="1">
    <location>
        <position position="238"/>
    </location>
</feature>
<evidence type="ECO:0000259" key="3">
    <source>
        <dbReference type="Pfam" id="PF13406"/>
    </source>
</evidence>
<dbReference type="SUPFAM" id="SSF53955">
    <property type="entry name" value="Lysozyme-like"/>
    <property type="match status" value="1"/>
</dbReference>
<dbReference type="Proteomes" id="UP000318405">
    <property type="component" value="Unassembled WGS sequence"/>
</dbReference>
<dbReference type="InterPro" id="IPR031304">
    <property type="entry name" value="SLT_2"/>
</dbReference>
<organism evidence="4 5">
    <name type="scientific">Verticiella sediminum</name>
    <dbReference type="NCBI Taxonomy" id="1247510"/>
    <lineage>
        <taxon>Bacteria</taxon>
        <taxon>Pseudomonadati</taxon>
        <taxon>Pseudomonadota</taxon>
        <taxon>Betaproteobacteria</taxon>
        <taxon>Burkholderiales</taxon>
        <taxon>Alcaligenaceae</taxon>
        <taxon>Verticiella</taxon>
    </lineage>
</organism>
<dbReference type="AlphaFoldDB" id="A0A556ABC8"/>
<evidence type="ECO:0000313" key="4">
    <source>
        <dbReference type="EMBL" id="TSH90199.1"/>
    </source>
</evidence>
<dbReference type="InterPro" id="IPR023346">
    <property type="entry name" value="Lysozyme-like_dom_sf"/>
</dbReference>